<dbReference type="UniPathway" id="UPA00148">
    <property type="reaction ID" value="UER00233"/>
</dbReference>
<dbReference type="GO" id="GO:0005524">
    <property type="term" value="F:ATP binding"/>
    <property type="evidence" value="ECO:0007669"/>
    <property type="project" value="UniProtKB-UniRule"/>
</dbReference>
<comment type="pathway">
    <text evidence="4">Cofactor biosynthesis; adenosylcobalamin biosynthesis; adenosylcobalamin from cob(II)yrinate a,c-diamide: step 2/7.</text>
</comment>
<dbReference type="InterPro" id="IPR029499">
    <property type="entry name" value="PduO-typ"/>
</dbReference>
<dbReference type="SUPFAM" id="SSF89028">
    <property type="entry name" value="Cobalamin adenosyltransferase-like"/>
    <property type="match status" value="1"/>
</dbReference>
<reference evidence="6 7" key="1">
    <citation type="journal article" date="2016" name="Nat. Commun.">
        <title>Thousands of microbial genomes shed light on interconnected biogeochemical processes in an aquifer system.</title>
        <authorList>
            <person name="Anantharaman K."/>
            <person name="Brown C.T."/>
            <person name="Hug L.A."/>
            <person name="Sharon I."/>
            <person name="Castelle C.J."/>
            <person name="Probst A.J."/>
            <person name="Thomas B.C."/>
            <person name="Singh A."/>
            <person name="Wilkins M.J."/>
            <person name="Karaoz U."/>
            <person name="Brodie E.L."/>
            <person name="Williams K.H."/>
            <person name="Hubbard S.S."/>
            <person name="Banfield J.F."/>
        </authorList>
    </citation>
    <scope>NUCLEOTIDE SEQUENCE [LARGE SCALE GENOMIC DNA]</scope>
</reference>
<dbReference type="Gene3D" id="1.20.1200.10">
    <property type="entry name" value="Cobalamin adenosyltransferase-like"/>
    <property type="match status" value="1"/>
</dbReference>
<dbReference type="GO" id="GO:0009236">
    <property type="term" value="P:cobalamin biosynthetic process"/>
    <property type="evidence" value="ECO:0007669"/>
    <property type="project" value="UniProtKB-UniRule"/>
</dbReference>
<evidence type="ECO:0000259" key="5">
    <source>
        <dbReference type="Pfam" id="PF01923"/>
    </source>
</evidence>
<dbReference type="EMBL" id="MFQN01000004">
    <property type="protein sequence ID" value="OGH75598.1"/>
    <property type="molecule type" value="Genomic_DNA"/>
</dbReference>
<evidence type="ECO:0000256" key="3">
    <source>
        <dbReference type="ARBA" id="ARBA00022840"/>
    </source>
</evidence>
<dbReference type="GO" id="GO:0008817">
    <property type="term" value="F:corrinoid adenosyltransferase activity"/>
    <property type="evidence" value="ECO:0007669"/>
    <property type="project" value="UniProtKB-UniRule"/>
</dbReference>
<gene>
    <name evidence="6" type="ORF">A3G00_03825</name>
</gene>
<protein>
    <recommendedName>
        <fullName evidence="4">Corrinoid adenosyltransferase</fullName>
        <ecNumber evidence="4">2.5.1.17</ecNumber>
    </recommendedName>
    <alternativeName>
        <fullName evidence="4">Cob(II)alamin adenosyltransferase</fullName>
    </alternativeName>
    <alternativeName>
        <fullName evidence="4">Cob(II)yrinic acid a,c-diamide adenosyltransferase</fullName>
    </alternativeName>
    <alternativeName>
        <fullName evidence="4">Cobinamide/cobalamin adenosyltransferase</fullName>
    </alternativeName>
</protein>
<keyword evidence="1 4" id="KW-0808">Transferase</keyword>
<dbReference type="STRING" id="1798692.A3G00_03825"/>
<dbReference type="AlphaFoldDB" id="A0A1F6MVR2"/>
<name>A0A1F6MVR2_9BACT</name>
<dbReference type="Pfam" id="PF01923">
    <property type="entry name" value="Cob_adeno_trans"/>
    <property type="match status" value="1"/>
</dbReference>
<evidence type="ECO:0000256" key="2">
    <source>
        <dbReference type="ARBA" id="ARBA00022741"/>
    </source>
</evidence>
<accession>A0A1F6MVR2</accession>
<comment type="similarity">
    <text evidence="4">Belongs to the Cob(I)alamin adenosyltransferase family.</text>
</comment>
<keyword evidence="4" id="KW-0169">Cobalamin biosynthesis</keyword>
<sequence length="174" mass="19656">MKIYTKTGDKGETALLGAKRVKKCCLEMEAIGEVDELNSLLGMLIEEVAENFPQEAKKLLAIQWQLFVVGSRLAAAQAKLKNVPTLKKSEVIKLEKWIDAMEKDLPALKNFIIPGGCEEAALSFYVRAVCRRAERQMIGLSKKYPVDPVIKQYLNRLSDLLFVLGRWFNKKTNP</sequence>
<evidence type="ECO:0000313" key="7">
    <source>
        <dbReference type="Proteomes" id="UP000178347"/>
    </source>
</evidence>
<dbReference type="InterPro" id="IPR036451">
    <property type="entry name" value="CblAdoTrfase-like_sf"/>
</dbReference>
<dbReference type="InterPro" id="IPR016030">
    <property type="entry name" value="CblAdoTrfase-like"/>
</dbReference>
<comment type="caution">
    <text evidence="6">The sequence shown here is derived from an EMBL/GenBank/DDBJ whole genome shotgun (WGS) entry which is preliminary data.</text>
</comment>
<evidence type="ECO:0000256" key="1">
    <source>
        <dbReference type="ARBA" id="ARBA00022679"/>
    </source>
</evidence>
<keyword evidence="2 4" id="KW-0547">Nucleotide-binding</keyword>
<proteinExistence type="inferred from homology"/>
<dbReference type="Proteomes" id="UP000178347">
    <property type="component" value="Unassembled WGS sequence"/>
</dbReference>
<comment type="catalytic activity">
    <reaction evidence="4">
        <text>2 cob(II)alamin + reduced [electron-transfer flavoprotein] + 2 ATP = 2 adenosylcob(III)alamin + 2 triphosphate + oxidized [electron-transfer flavoprotein] + 3 H(+)</text>
        <dbReference type="Rhea" id="RHEA:28671"/>
        <dbReference type="Rhea" id="RHEA-COMP:10685"/>
        <dbReference type="Rhea" id="RHEA-COMP:10686"/>
        <dbReference type="ChEBI" id="CHEBI:15378"/>
        <dbReference type="ChEBI" id="CHEBI:16304"/>
        <dbReference type="ChEBI" id="CHEBI:18036"/>
        <dbReference type="ChEBI" id="CHEBI:18408"/>
        <dbReference type="ChEBI" id="CHEBI:30616"/>
        <dbReference type="ChEBI" id="CHEBI:57692"/>
        <dbReference type="ChEBI" id="CHEBI:58307"/>
        <dbReference type="EC" id="2.5.1.17"/>
    </reaction>
</comment>
<comment type="catalytic activity">
    <reaction evidence="4">
        <text>2 cob(II)yrinate a,c diamide + reduced [electron-transfer flavoprotein] + 2 ATP = 2 adenosylcob(III)yrinate a,c-diamide + 2 triphosphate + oxidized [electron-transfer flavoprotein] + 3 H(+)</text>
        <dbReference type="Rhea" id="RHEA:11528"/>
        <dbReference type="Rhea" id="RHEA-COMP:10685"/>
        <dbReference type="Rhea" id="RHEA-COMP:10686"/>
        <dbReference type="ChEBI" id="CHEBI:15378"/>
        <dbReference type="ChEBI" id="CHEBI:18036"/>
        <dbReference type="ChEBI" id="CHEBI:30616"/>
        <dbReference type="ChEBI" id="CHEBI:57692"/>
        <dbReference type="ChEBI" id="CHEBI:58307"/>
        <dbReference type="ChEBI" id="CHEBI:58503"/>
        <dbReference type="ChEBI" id="CHEBI:58537"/>
        <dbReference type="EC" id="2.5.1.17"/>
    </reaction>
</comment>
<dbReference type="NCBIfam" id="TIGR00636">
    <property type="entry name" value="PduO_Nterm"/>
    <property type="match status" value="1"/>
</dbReference>
<dbReference type="EC" id="2.5.1.17" evidence="4"/>
<evidence type="ECO:0000256" key="4">
    <source>
        <dbReference type="RuleBase" id="RU366026"/>
    </source>
</evidence>
<keyword evidence="3 4" id="KW-0067">ATP-binding</keyword>
<evidence type="ECO:0000313" key="6">
    <source>
        <dbReference type="EMBL" id="OGH75598.1"/>
    </source>
</evidence>
<feature type="domain" description="Cobalamin adenosyltransferase-like" evidence="5">
    <location>
        <begin position="3"/>
        <end position="167"/>
    </location>
</feature>
<dbReference type="PANTHER" id="PTHR12213">
    <property type="entry name" value="CORRINOID ADENOSYLTRANSFERASE"/>
    <property type="match status" value="1"/>
</dbReference>
<organism evidence="6 7">
    <name type="scientific">Candidatus Magasanikbacteria bacterium RIFCSPLOWO2_12_FULL_43_12</name>
    <dbReference type="NCBI Taxonomy" id="1798692"/>
    <lineage>
        <taxon>Bacteria</taxon>
        <taxon>Candidatus Magasanikiibacteriota</taxon>
    </lineage>
</organism>
<dbReference type="PANTHER" id="PTHR12213:SF0">
    <property type="entry name" value="CORRINOID ADENOSYLTRANSFERASE MMAB"/>
    <property type="match status" value="1"/>
</dbReference>